<protein>
    <submittedName>
        <fullName evidence="1">Uncharacterized protein</fullName>
    </submittedName>
</protein>
<evidence type="ECO:0000313" key="1">
    <source>
        <dbReference type="EMBL" id="JAH98870.1"/>
    </source>
</evidence>
<accession>A0A0E9XAL9</accession>
<reference evidence="1" key="1">
    <citation type="submission" date="2014-11" db="EMBL/GenBank/DDBJ databases">
        <authorList>
            <person name="Amaro Gonzalez C."/>
        </authorList>
    </citation>
    <scope>NUCLEOTIDE SEQUENCE</scope>
</reference>
<name>A0A0E9XAL9_ANGAN</name>
<proteinExistence type="predicted"/>
<sequence length="22" mass="2665">MLRDIFSWQTSVYSIAFLVFKI</sequence>
<reference evidence="1" key="2">
    <citation type="journal article" date="2015" name="Fish Shellfish Immunol.">
        <title>Early steps in the European eel (Anguilla anguilla)-Vibrio vulnificus interaction in the gills: Role of the RtxA13 toxin.</title>
        <authorList>
            <person name="Callol A."/>
            <person name="Pajuelo D."/>
            <person name="Ebbesson L."/>
            <person name="Teles M."/>
            <person name="MacKenzie S."/>
            <person name="Amaro C."/>
        </authorList>
    </citation>
    <scope>NUCLEOTIDE SEQUENCE</scope>
</reference>
<organism evidence="1">
    <name type="scientific">Anguilla anguilla</name>
    <name type="common">European freshwater eel</name>
    <name type="synonym">Muraena anguilla</name>
    <dbReference type="NCBI Taxonomy" id="7936"/>
    <lineage>
        <taxon>Eukaryota</taxon>
        <taxon>Metazoa</taxon>
        <taxon>Chordata</taxon>
        <taxon>Craniata</taxon>
        <taxon>Vertebrata</taxon>
        <taxon>Euteleostomi</taxon>
        <taxon>Actinopterygii</taxon>
        <taxon>Neopterygii</taxon>
        <taxon>Teleostei</taxon>
        <taxon>Anguilliformes</taxon>
        <taxon>Anguillidae</taxon>
        <taxon>Anguilla</taxon>
    </lineage>
</organism>
<dbReference type="EMBL" id="GBXM01009707">
    <property type="protein sequence ID" value="JAH98870.1"/>
    <property type="molecule type" value="Transcribed_RNA"/>
</dbReference>
<dbReference type="AlphaFoldDB" id="A0A0E9XAL9"/>